<dbReference type="SUPFAM" id="SSF101148">
    <property type="entry name" value="Plant invertase/pectin methylesterase inhibitor"/>
    <property type="match status" value="1"/>
</dbReference>
<reference evidence="1" key="1">
    <citation type="journal article" date="2023" name="Nat. Commun.">
        <title>Diploid and tetraploid genomes of Acorus and the evolution of monocots.</title>
        <authorList>
            <person name="Ma L."/>
            <person name="Liu K.W."/>
            <person name="Li Z."/>
            <person name="Hsiao Y.Y."/>
            <person name="Qi Y."/>
            <person name="Fu T."/>
            <person name="Tang G.D."/>
            <person name="Zhang D."/>
            <person name="Sun W.H."/>
            <person name="Liu D.K."/>
            <person name="Li Y."/>
            <person name="Chen G.Z."/>
            <person name="Liu X.D."/>
            <person name="Liao X.Y."/>
            <person name="Jiang Y.T."/>
            <person name="Yu X."/>
            <person name="Hao Y."/>
            <person name="Huang J."/>
            <person name="Zhao X.W."/>
            <person name="Ke S."/>
            <person name="Chen Y.Y."/>
            <person name="Wu W.L."/>
            <person name="Hsu J.L."/>
            <person name="Lin Y.F."/>
            <person name="Huang M.D."/>
            <person name="Li C.Y."/>
            <person name="Huang L."/>
            <person name="Wang Z.W."/>
            <person name="Zhao X."/>
            <person name="Zhong W.Y."/>
            <person name="Peng D.H."/>
            <person name="Ahmad S."/>
            <person name="Lan S."/>
            <person name="Zhang J.S."/>
            <person name="Tsai W.C."/>
            <person name="Van de Peer Y."/>
            <person name="Liu Z.J."/>
        </authorList>
    </citation>
    <scope>NUCLEOTIDE SEQUENCE</scope>
    <source>
        <strain evidence="1">CP</strain>
    </source>
</reference>
<comment type="caution">
    <text evidence="1">The sequence shown here is derived from an EMBL/GenBank/DDBJ whole genome shotgun (WGS) entry which is preliminary data.</text>
</comment>
<reference evidence="1" key="2">
    <citation type="submission" date="2023-06" db="EMBL/GenBank/DDBJ databases">
        <authorList>
            <person name="Ma L."/>
            <person name="Liu K.-W."/>
            <person name="Li Z."/>
            <person name="Hsiao Y.-Y."/>
            <person name="Qi Y."/>
            <person name="Fu T."/>
            <person name="Tang G."/>
            <person name="Zhang D."/>
            <person name="Sun W.-H."/>
            <person name="Liu D.-K."/>
            <person name="Li Y."/>
            <person name="Chen G.-Z."/>
            <person name="Liu X.-D."/>
            <person name="Liao X.-Y."/>
            <person name="Jiang Y.-T."/>
            <person name="Yu X."/>
            <person name="Hao Y."/>
            <person name="Huang J."/>
            <person name="Zhao X.-W."/>
            <person name="Ke S."/>
            <person name="Chen Y.-Y."/>
            <person name="Wu W.-L."/>
            <person name="Hsu J.-L."/>
            <person name="Lin Y.-F."/>
            <person name="Huang M.-D."/>
            <person name="Li C.-Y."/>
            <person name="Huang L."/>
            <person name="Wang Z.-W."/>
            <person name="Zhao X."/>
            <person name="Zhong W.-Y."/>
            <person name="Peng D.-H."/>
            <person name="Ahmad S."/>
            <person name="Lan S."/>
            <person name="Zhang J.-S."/>
            <person name="Tsai W.-C."/>
            <person name="Van De Peer Y."/>
            <person name="Liu Z.-J."/>
        </authorList>
    </citation>
    <scope>NUCLEOTIDE SEQUENCE</scope>
    <source>
        <strain evidence="1">CP</strain>
        <tissue evidence="1">Leaves</tissue>
    </source>
</reference>
<sequence>MQPDPPPGLPAICVSLLESEQQSFTAVNARALAWIAYHITATHTSGTLAILNKLLVLHDREPILAPMEAAAYWACTQGRAWAAEDLTVAGESMTVGAYVEAAKRVDDARGAAGLCEKEFGMEYLSPVTAEDRVVKDDCLVTFDLLGMLSG</sequence>
<dbReference type="GO" id="GO:0004857">
    <property type="term" value="F:enzyme inhibitor activity"/>
    <property type="evidence" value="ECO:0007669"/>
    <property type="project" value="InterPro"/>
</dbReference>
<keyword evidence="2" id="KW-1185">Reference proteome</keyword>
<organism evidence="1 2">
    <name type="scientific">Acorus calamus</name>
    <name type="common">Sweet flag</name>
    <dbReference type="NCBI Taxonomy" id="4465"/>
    <lineage>
        <taxon>Eukaryota</taxon>
        <taxon>Viridiplantae</taxon>
        <taxon>Streptophyta</taxon>
        <taxon>Embryophyta</taxon>
        <taxon>Tracheophyta</taxon>
        <taxon>Spermatophyta</taxon>
        <taxon>Magnoliopsida</taxon>
        <taxon>Liliopsida</taxon>
        <taxon>Acoraceae</taxon>
        <taxon>Acorus</taxon>
    </lineage>
</organism>
<dbReference type="NCBIfam" id="TIGR01614">
    <property type="entry name" value="PME_inhib"/>
    <property type="match status" value="1"/>
</dbReference>
<dbReference type="Gene3D" id="1.20.140.40">
    <property type="entry name" value="Invertase/pectin methylesterase inhibitor family protein"/>
    <property type="match status" value="1"/>
</dbReference>
<evidence type="ECO:0000313" key="1">
    <source>
        <dbReference type="EMBL" id="KAK1322894.1"/>
    </source>
</evidence>
<dbReference type="InterPro" id="IPR006501">
    <property type="entry name" value="Pectinesterase_inhib_dom"/>
</dbReference>
<dbReference type="AlphaFoldDB" id="A0AAV9FBD6"/>
<proteinExistence type="predicted"/>
<dbReference type="Proteomes" id="UP001180020">
    <property type="component" value="Unassembled WGS sequence"/>
</dbReference>
<evidence type="ECO:0000313" key="2">
    <source>
        <dbReference type="Proteomes" id="UP001180020"/>
    </source>
</evidence>
<name>A0AAV9FBD6_ACOCL</name>
<dbReference type="InterPro" id="IPR035513">
    <property type="entry name" value="Invertase/methylesterase_inhib"/>
</dbReference>
<gene>
    <name evidence="1" type="ORF">QJS10_CPA02g01340</name>
</gene>
<protein>
    <submittedName>
        <fullName evidence="1">Uncharacterized protein</fullName>
    </submittedName>
</protein>
<dbReference type="EMBL" id="JAUJYO010000002">
    <property type="protein sequence ID" value="KAK1322894.1"/>
    <property type="molecule type" value="Genomic_DNA"/>
</dbReference>
<accession>A0AAV9FBD6</accession>